<keyword evidence="4" id="KW-0902">Two-component regulatory system</keyword>
<dbReference type="InterPro" id="IPR018060">
    <property type="entry name" value="HTH_AraC"/>
</dbReference>
<dbReference type="SUPFAM" id="SSF46689">
    <property type="entry name" value="Homeodomain-like"/>
    <property type="match status" value="2"/>
</dbReference>
<dbReference type="Pfam" id="PF12833">
    <property type="entry name" value="HTH_18"/>
    <property type="match status" value="1"/>
</dbReference>
<dbReference type="InterPro" id="IPR001789">
    <property type="entry name" value="Sig_transdc_resp-reg_receiver"/>
</dbReference>
<dbReference type="CDD" id="cd17536">
    <property type="entry name" value="REC_YesN-like"/>
    <property type="match status" value="1"/>
</dbReference>
<dbReference type="Pfam" id="PF17853">
    <property type="entry name" value="GGDEF_2"/>
    <property type="match status" value="1"/>
</dbReference>
<comment type="subcellular location">
    <subcellularLocation>
        <location evidence="1">Cytoplasm</location>
    </subcellularLocation>
</comment>
<keyword evidence="5" id="KW-0805">Transcription regulation</keyword>
<dbReference type="PROSITE" id="PS50110">
    <property type="entry name" value="RESPONSE_REGULATORY"/>
    <property type="match status" value="1"/>
</dbReference>
<dbReference type="PANTHER" id="PTHR42713:SF3">
    <property type="entry name" value="TRANSCRIPTIONAL REGULATORY PROTEIN HPTR"/>
    <property type="match status" value="1"/>
</dbReference>
<proteinExistence type="predicted"/>
<evidence type="ECO:0000256" key="3">
    <source>
        <dbReference type="ARBA" id="ARBA00022553"/>
    </source>
</evidence>
<feature type="domain" description="HTH araC/xylS-type" evidence="10">
    <location>
        <begin position="426"/>
        <end position="525"/>
    </location>
</feature>
<evidence type="ECO:0000256" key="7">
    <source>
        <dbReference type="ARBA" id="ARBA00023163"/>
    </source>
</evidence>
<evidence type="ECO:0000256" key="4">
    <source>
        <dbReference type="ARBA" id="ARBA00023012"/>
    </source>
</evidence>
<evidence type="ECO:0000256" key="6">
    <source>
        <dbReference type="ARBA" id="ARBA00023125"/>
    </source>
</evidence>
<dbReference type="SMART" id="SM00448">
    <property type="entry name" value="REC"/>
    <property type="match status" value="1"/>
</dbReference>
<sequence>MEKLKILIVDDEYLIRNLIRMCLDWEKHGFTIIGEASSALEALDLLEELEPDIIFTDISMPHMDGITFSSKVLNLYPYTKIVIITGYDEFDYAQRSIKLGISDFILKPIRAAELLDVMNKLKHQIEEERARDEQLEALRKELERNLPVLREKFVASWLEGNIAKDELRDKCRYYNMPSVIREGNVQAAVIEVALSAKDKTEEQLLLKEMQCKNRTEAFFEHDERIMVVSDAKNRIVILAMNRAENLVNDCERLITVLTKAFDCEVNIGVGRLHESLEDVPESYWEACRALRYKVFTGKNQVIYYDDVVASRGQQYRSNPDLLQQLHFYISAGAADQAMKILHQIFDISFSDASQIRLAIMDVVTHCIHAAIEQQIDGEHVFKKDTLTAILSADDLPEAMRQIEGYVRHLAEQIDAKSRGDKQDLVSQVKAYIEDNLGDPDLKLQSVAELFYVSPGHLSRLMKQETGQSFVTYLTNQRMKKAAALLRETDLRGYQIGEQVGVPDPHYFSHVFKKNTGMSISEYRERFAPKKGDQVEEQDV</sequence>
<evidence type="ECO:0000256" key="1">
    <source>
        <dbReference type="ARBA" id="ARBA00004496"/>
    </source>
</evidence>
<dbReference type="InterPro" id="IPR051552">
    <property type="entry name" value="HptR"/>
</dbReference>
<feature type="modified residue" description="4-aspartylphosphate" evidence="8">
    <location>
        <position position="57"/>
    </location>
</feature>
<keyword evidence="2" id="KW-0963">Cytoplasm</keyword>
<dbReference type="Gene3D" id="3.40.50.2300">
    <property type="match status" value="1"/>
</dbReference>
<feature type="domain" description="Response regulatory" evidence="11">
    <location>
        <begin position="5"/>
        <end position="122"/>
    </location>
</feature>
<comment type="caution">
    <text evidence="12">The sequence shown here is derived from an EMBL/GenBank/DDBJ whole genome shotgun (WGS) entry which is preliminary data.</text>
</comment>
<dbReference type="PROSITE" id="PS01124">
    <property type="entry name" value="HTH_ARAC_FAMILY_2"/>
    <property type="match status" value="1"/>
</dbReference>
<feature type="coiled-coil region" evidence="9">
    <location>
        <begin position="111"/>
        <end position="152"/>
    </location>
</feature>
<reference evidence="12" key="2">
    <citation type="journal article" date="2021" name="Data Brief">
        <title>Draft genome sequence data of the facultative, thermophilic, xylanolytic bacterium Paenibacillus sp. strain DA-C8.</title>
        <authorList>
            <person name="Chhe C."/>
            <person name="Uke A."/>
            <person name="Baramee S."/>
            <person name="Ungkulpasvich U."/>
            <person name="Tachaapaikoon C."/>
            <person name="Pason P."/>
            <person name="Waeonukul R."/>
            <person name="Ratanakhanokchai K."/>
            <person name="Kosugi A."/>
        </authorList>
    </citation>
    <scope>NUCLEOTIDE SEQUENCE</scope>
    <source>
        <strain evidence="12">DA-C8</strain>
    </source>
</reference>
<dbReference type="PANTHER" id="PTHR42713">
    <property type="entry name" value="HISTIDINE KINASE-RELATED"/>
    <property type="match status" value="1"/>
</dbReference>
<dbReference type="AlphaFoldDB" id="A0A916QH19"/>
<evidence type="ECO:0000256" key="5">
    <source>
        <dbReference type="ARBA" id="ARBA00023015"/>
    </source>
</evidence>
<accession>A0A916QH19</accession>
<evidence type="ECO:0000256" key="9">
    <source>
        <dbReference type="SAM" id="Coils"/>
    </source>
</evidence>
<dbReference type="GO" id="GO:0005737">
    <property type="term" value="C:cytoplasm"/>
    <property type="evidence" value="ECO:0007669"/>
    <property type="project" value="UniProtKB-SubCell"/>
</dbReference>
<dbReference type="InterPro" id="IPR041522">
    <property type="entry name" value="CdaR_GGDEF"/>
</dbReference>
<evidence type="ECO:0000259" key="10">
    <source>
        <dbReference type="PROSITE" id="PS01124"/>
    </source>
</evidence>
<keyword evidence="3 8" id="KW-0597">Phosphoprotein</keyword>
<dbReference type="GO" id="GO:0003700">
    <property type="term" value="F:DNA-binding transcription factor activity"/>
    <property type="evidence" value="ECO:0007669"/>
    <property type="project" value="InterPro"/>
</dbReference>
<evidence type="ECO:0000259" key="11">
    <source>
        <dbReference type="PROSITE" id="PS50110"/>
    </source>
</evidence>
<organism evidence="12 13">
    <name type="scientific">Insulibacter thermoxylanivorax</name>
    <dbReference type="NCBI Taxonomy" id="2749268"/>
    <lineage>
        <taxon>Bacteria</taxon>
        <taxon>Bacillati</taxon>
        <taxon>Bacillota</taxon>
        <taxon>Bacilli</taxon>
        <taxon>Bacillales</taxon>
        <taxon>Paenibacillaceae</taxon>
        <taxon>Insulibacter</taxon>
    </lineage>
</organism>
<dbReference type="GO" id="GO:0000160">
    <property type="term" value="P:phosphorelay signal transduction system"/>
    <property type="evidence" value="ECO:0007669"/>
    <property type="project" value="UniProtKB-KW"/>
</dbReference>
<dbReference type="Gene3D" id="1.10.10.60">
    <property type="entry name" value="Homeodomain-like"/>
    <property type="match status" value="2"/>
</dbReference>
<dbReference type="Pfam" id="PF00072">
    <property type="entry name" value="Response_reg"/>
    <property type="match status" value="1"/>
</dbReference>
<dbReference type="SMART" id="SM00342">
    <property type="entry name" value="HTH_ARAC"/>
    <property type="match status" value="1"/>
</dbReference>
<reference evidence="12" key="1">
    <citation type="submission" date="2020-08" db="EMBL/GenBank/DDBJ databases">
        <authorList>
            <person name="Uke A."/>
            <person name="Chhe C."/>
            <person name="Baramee S."/>
            <person name="Kosugi A."/>
        </authorList>
    </citation>
    <scope>NUCLEOTIDE SEQUENCE</scope>
    <source>
        <strain evidence="12">DA-C8</strain>
    </source>
</reference>
<dbReference type="RefSeq" id="WP_200967744.1">
    <property type="nucleotide sequence ID" value="NZ_BMAQ01000057.1"/>
</dbReference>
<dbReference type="SUPFAM" id="SSF52172">
    <property type="entry name" value="CheY-like"/>
    <property type="match status" value="1"/>
</dbReference>
<dbReference type="InterPro" id="IPR011006">
    <property type="entry name" value="CheY-like_superfamily"/>
</dbReference>
<keyword evidence="9" id="KW-0175">Coiled coil</keyword>
<name>A0A916QH19_9BACL</name>
<keyword evidence="13" id="KW-1185">Reference proteome</keyword>
<dbReference type="EMBL" id="BMAQ01000057">
    <property type="protein sequence ID" value="GFR39554.1"/>
    <property type="molecule type" value="Genomic_DNA"/>
</dbReference>
<keyword evidence="7" id="KW-0804">Transcription</keyword>
<gene>
    <name evidence="12" type="ORF">PRECH8_28500</name>
</gene>
<evidence type="ECO:0000313" key="13">
    <source>
        <dbReference type="Proteomes" id="UP000654993"/>
    </source>
</evidence>
<keyword evidence="6" id="KW-0238">DNA-binding</keyword>
<protein>
    <submittedName>
        <fullName evidence="12">AraC family transcriptional regulator</fullName>
    </submittedName>
</protein>
<dbReference type="InterPro" id="IPR009057">
    <property type="entry name" value="Homeodomain-like_sf"/>
</dbReference>
<evidence type="ECO:0000256" key="2">
    <source>
        <dbReference type="ARBA" id="ARBA00022490"/>
    </source>
</evidence>
<evidence type="ECO:0000256" key="8">
    <source>
        <dbReference type="PROSITE-ProRule" id="PRU00169"/>
    </source>
</evidence>
<evidence type="ECO:0000313" key="12">
    <source>
        <dbReference type="EMBL" id="GFR39554.1"/>
    </source>
</evidence>
<dbReference type="GO" id="GO:0043565">
    <property type="term" value="F:sequence-specific DNA binding"/>
    <property type="evidence" value="ECO:0007669"/>
    <property type="project" value="InterPro"/>
</dbReference>
<dbReference type="Proteomes" id="UP000654993">
    <property type="component" value="Unassembled WGS sequence"/>
</dbReference>